<feature type="signal peptide" evidence="1">
    <location>
        <begin position="1"/>
        <end position="22"/>
    </location>
</feature>
<feature type="chain" id="PRO_5015627061" evidence="1">
    <location>
        <begin position="23"/>
        <end position="514"/>
    </location>
</feature>
<proteinExistence type="predicted"/>
<accession>A0A2S2Q3G1</accession>
<evidence type="ECO:0000256" key="1">
    <source>
        <dbReference type="SAM" id="SignalP"/>
    </source>
</evidence>
<evidence type="ECO:0000313" key="2">
    <source>
        <dbReference type="EMBL" id="MBY72264.1"/>
    </source>
</evidence>
<gene>
    <name evidence="2" type="ORF">g.70993</name>
</gene>
<dbReference type="EMBL" id="GGMS01003061">
    <property type="protein sequence ID" value="MBY72264.1"/>
    <property type="molecule type" value="Transcribed_RNA"/>
</dbReference>
<reference evidence="2" key="1">
    <citation type="submission" date="2018-04" db="EMBL/GenBank/DDBJ databases">
        <title>Transcriptome assembly of Sipha flava.</title>
        <authorList>
            <person name="Scully E.D."/>
            <person name="Geib S.M."/>
            <person name="Palmer N.A."/>
            <person name="Koch K."/>
            <person name="Bradshaw J."/>
            <person name="Heng-Moss T."/>
            <person name="Sarath G."/>
        </authorList>
    </citation>
    <scope>NUCLEOTIDE SEQUENCE</scope>
</reference>
<protein>
    <submittedName>
        <fullName evidence="2">Uncharacterized protein</fullName>
    </submittedName>
</protein>
<keyword evidence="1" id="KW-0732">Signal</keyword>
<dbReference type="AlphaFoldDB" id="A0A2S2Q3G1"/>
<dbReference type="OrthoDB" id="6630352at2759"/>
<name>A0A2S2Q3G1_9HEMI</name>
<organism evidence="2">
    <name type="scientific">Sipha flava</name>
    <name type="common">yellow sugarcane aphid</name>
    <dbReference type="NCBI Taxonomy" id="143950"/>
    <lineage>
        <taxon>Eukaryota</taxon>
        <taxon>Metazoa</taxon>
        <taxon>Ecdysozoa</taxon>
        <taxon>Arthropoda</taxon>
        <taxon>Hexapoda</taxon>
        <taxon>Insecta</taxon>
        <taxon>Pterygota</taxon>
        <taxon>Neoptera</taxon>
        <taxon>Paraneoptera</taxon>
        <taxon>Hemiptera</taxon>
        <taxon>Sternorrhyncha</taxon>
        <taxon>Aphidomorpha</taxon>
        <taxon>Aphidoidea</taxon>
        <taxon>Aphididae</taxon>
        <taxon>Sipha</taxon>
    </lineage>
</organism>
<sequence length="514" mass="60477">MSCFYKYLCSMIFLVIIKCGQSYDLDTNKNLRTINNIVNMKSWQWDSYITDNISKEIIFIDGNLEMLADILDFPLKITKENMHKKSSAMYIAFQCKCSKTVTKIVELLNTQTEENIDTDLIKINILVLKIISAMFDFLHTVPNVQSHEKSFLITLLSLNIHLNNIIENLNLRANKNNFNKKDIHMNLQFINLIERFIISNCSIQDINVVETDKQSTDELPNLKGKLQHLISYFDELLNNTGLLTFYFLKYNINNNISNSKSSIDKELNYNIIFHVLTQLNFTLNFHEKFMYNNFPKTIKDIFLVQRSVFDIILHNVYQITLTFLTVDDNFYLLEDNIKDKRLLQDYRWFLIQSKAIQFPKDFIDHIELMLRMIDDVLLFNAISNLSFIRYQIENKIYTISRRNYSSAMSSKVQINLLDGFIKDLLSITNMKYFNQIFNVLQIEFDDSYSMVVNHTQALNIIQYMDSIIAIDTNKKLCTTAIESLYQYCFNIEVIANTDINKKKCTRVYQGRART</sequence>